<name>A0A9D1IT62_9CLOT</name>
<dbReference type="Pfam" id="PF13793">
    <property type="entry name" value="Pribosyltran_N"/>
    <property type="match status" value="1"/>
</dbReference>
<keyword evidence="3 9" id="KW-0545">Nucleotide biosynthesis</keyword>
<evidence type="ECO:0000256" key="8">
    <source>
        <dbReference type="ARBA" id="ARBA00049535"/>
    </source>
</evidence>
<evidence type="ECO:0000256" key="9">
    <source>
        <dbReference type="HAMAP-Rule" id="MF_00583"/>
    </source>
</evidence>
<organism evidence="11 12">
    <name type="scientific">Candidatus Ventrousia excrementavium</name>
    <dbReference type="NCBI Taxonomy" id="2840961"/>
    <lineage>
        <taxon>Bacteria</taxon>
        <taxon>Bacillati</taxon>
        <taxon>Bacillota</taxon>
        <taxon>Clostridia</taxon>
        <taxon>Eubacteriales</taxon>
        <taxon>Clostridiaceae</taxon>
        <taxon>Clostridiaceae incertae sedis</taxon>
        <taxon>Candidatus Ventrousia</taxon>
    </lineage>
</organism>
<dbReference type="InterPro" id="IPR037515">
    <property type="entry name" value="Rib-P_diPkinase_bac"/>
</dbReference>
<dbReference type="Pfam" id="PF14572">
    <property type="entry name" value="Pribosyl_synth"/>
    <property type="match status" value="1"/>
</dbReference>
<dbReference type="GO" id="GO:0002189">
    <property type="term" value="C:ribose phosphate diphosphokinase complex"/>
    <property type="evidence" value="ECO:0007669"/>
    <property type="project" value="TreeGrafter"/>
</dbReference>
<comment type="function">
    <text evidence="9">Involved in the biosynthesis of the central metabolite phospho-alpha-D-ribosyl-1-pyrophosphate (PRPP) via the transfer of pyrophosphoryl group from ATP to 1-hydroxyl of ribose-5-phosphate (Rib-5-P).</text>
</comment>
<keyword evidence="9" id="KW-0963">Cytoplasm</keyword>
<feature type="binding site" evidence="9">
    <location>
        <position position="201"/>
    </location>
    <ligand>
        <name>D-ribose 5-phosphate</name>
        <dbReference type="ChEBI" id="CHEBI:78346"/>
    </ligand>
</feature>
<evidence type="ECO:0000256" key="3">
    <source>
        <dbReference type="ARBA" id="ARBA00022727"/>
    </source>
</evidence>
<dbReference type="FunFam" id="3.40.50.2020:FF:000014">
    <property type="entry name" value="Ribose-phosphate pyrophosphokinase 1"/>
    <property type="match status" value="1"/>
</dbReference>
<dbReference type="GO" id="GO:0005737">
    <property type="term" value="C:cytoplasm"/>
    <property type="evidence" value="ECO:0007669"/>
    <property type="project" value="UniProtKB-SubCell"/>
</dbReference>
<dbReference type="FunFam" id="3.40.50.2020:FF:000002">
    <property type="entry name" value="Ribose-phosphate pyrophosphokinase"/>
    <property type="match status" value="1"/>
</dbReference>
<feature type="binding site" evidence="9">
    <location>
        <position position="225"/>
    </location>
    <ligand>
        <name>D-ribose 5-phosphate</name>
        <dbReference type="ChEBI" id="CHEBI:78346"/>
    </ligand>
</feature>
<reference evidence="11" key="1">
    <citation type="submission" date="2020-10" db="EMBL/GenBank/DDBJ databases">
        <authorList>
            <person name="Gilroy R."/>
        </authorList>
    </citation>
    <scope>NUCLEOTIDE SEQUENCE</scope>
    <source>
        <strain evidence="11">CHK191-8634</strain>
    </source>
</reference>
<sequence length="319" mass="34351">MIPHGTSIKIFAGNSNPALALQIATSLGLELGKGVVTKFSDGEISVSINETVRGADVFVVQSTCNPVNDNLMEMLIMIDAFRRASAGRITAVMPYFGYARQDRKTKARDPISAKLVADLIEAAGADRVLTMDLHASQLQGFFNIPVDNLLGTSVLIPYFADKYGMGNDNVVVVAPDLGSVGRARKFTERLDLPLAIIDKRRQRANVSEVMNIIGDVRGKQVILVDDMIDTAGTLCNAAAALMDIGGAKNVVACATHAILSGPAIERLENSAISEVYLLDTVPLPASKKIDKIKILPVSNMFTEAIRRIYEEVSVSEIFS</sequence>
<keyword evidence="1 9" id="KW-0808">Transferase</keyword>
<dbReference type="GO" id="GO:0016301">
    <property type="term" value="F:kinase activity"/>
    <property type="evidence" value="ECO:0007669"/>
    <property type="project" value="UniProtKB-KW"/>
</dbReference>
<comment type="subunit">
    <text evidence="9">Homohexamer.</text>
</comment>
<dbReference type="PANTHER" id="PTHR10210">
    <property type="entry name" value="RIBOSE-PHOSPHATE DIPHOSPHOKINASE FAMILY MEMBER"/>
    <property type="match status" value="1"/>
</dbReference>
<dbReference type="HAMAP" id="MF_00583_B">
    <property type="entry name" value="RibP_PPkinase_B"/>
    <property type="match status" value="1"/>
</dbReference>
<dbReference type="SUPFAM" id="SSF53271">
    <property type="entry name" value="PRTase-like"/>
    <property type="match status" value="1"/>
</dbReference>
<dbReference type="EC" id="2.7.6.1" evidence="9"/>
<feature type="binding site" evidence="9">
    <location>
        <position position="134"/>
    </location>
    <ligand>
        <name>Mg(2+)</name>
        <dbReference type="ChEBI" id="CHEBI:18420"/>
    </ligand>
</feature>
<gene>
    <name evidence="9" type="primary">prs</name>
    <name evidence="11" type="ORF">IAB67_02265</name>
</gene>
<dbReference type="AlphaFoldDB" id="A0A9D1IT62"/>
<reference evidence="11" key="2">
    <citation type="journal article" date="2021" name="PeerJ">
        <title>Extensive microbial diversity within the chicken gut microbiome revealed by metagenomics and culture.</title>
        <authorList>
            <person name="Gilroy R."/>
            <person name="Ravi A."/>
            <person name="Getino M."/>
            <person name="Pursley I."/>
            <person name="Horton D.L."/>
            <person name="Alikhan N.F."/>
            <person name="Baker D."/>
            <person name="Gharbi K."/>
            <person name="Hall N."/>
            <person name="Watson M."/>
            <person name="Adriaenssens E.M."/>
            <person name="Foster-Nyarko E."/>
            <person name="Jarju S."/>
            <person name="Secka A."/>
            <person name="Antonio M."/>
            <person name="Oren A."/>
            <person name="Chaudhuri R.R."/>
            <person name="La Ragione R."/>
            <person name="Hildebrand F."/>
            <person name="Pallen M.J."/>
        </authorList>
    </citation>
    <scope>NUCLEOTIDE SEQUENCE</scope>
    <source>
        <strain evidence="11">CHK191-8634</strain>
    </source>
</reference>
<dbReference type="NCBIfam" id="NF002320">
    <property type="entry name" value="PRK01259.1"/>
    <property type="match status" value="1"/>
</dbReference>
<evidence type="ECO:0000259" key="10">
    <source>
        <dbReference type="Pfam" id="PF13793"/>
    </source>
</evidence>
<keyword evidence="5 9" id="KW-0418">Kinase</keyword>
<dbReference type="InterPro" id="IPR029057">
    <property type="entry name" value="PRTase-like"/>
</dbReference>
<evidence type="ECO:0000256" key="5">
    <source>
        <dbReference type="ARBA" id="ARBA00022777"/>
    </source>
</evidence>
<feature type="binding site" evidence="9">
    <location>
        <begin position="100"/>
        <end position="101"/>
    </location>
    <ligand>
        <name>ATP</name>
        <dbReference type="ChEBI" id="CHEBI:30616"/>
    </ligand>
</feature>
<protein>
    <recommendedName>
        <fullName evidence="9">Ribose-phosphate pyrophosphokinase</fullName>
        <shortName evidence="9">RPPK</shortName>
        <ecNumber evidence="9">2.7.6.1</ecNumber>
    </recommendedName>
    <alternativeName>
        <fullName evidence="9">5-phospho-D-ribosyl alpha-1-diphosphate synthase</fullName>
    </alternativeName>
    <alternativeName>
        <fullName evidence="9">Phosphoribosyl diphosphate synthase</fullName>
    </alternativeName>
    <alternativeName>
        <fullName evidence="9">Phosphoribosyl pyrophosphate synthase</fullName>
        <shortName evidence="9">P-Rib-PP synthase</shortName>
        <shortName evidence="9">PRPP synthase</shortName>
        <shortName evidence="9">PRPPase</shortName>
    </alternativeName>
</protein>
<dbReference type="GO" id="GO:0005524">
    <property type="term" value="F:ATP binding"/>
    <property type="evidence" value="ECO:0007669"/>
    <property type="project" value="UniProtKB-KW"/>
</dbReference>
<keyword evidence="7 9" id="KW-0460">Magnesium</keyword>
<comment type="similarity">
    <text evidence="9">Belongs to the ribose-phosphate pyrophosphokinase family. Class I subfamily.</text>
</comment>
<dbReference type="InterPro" id="IPR000836">
    <property type="entry name" value="PRTase_dom"/>
</dbReference>
<feature type="domain" description="Ribose-phosphate pyrophosphokinase N-terminal" evidence="10">
    <location>
        <begin position="8"/>
        <end position="124"/>
    </location>
</feature>
<comment type="cofactor">
    <cofactor evidence="9">
        <name>Mg(2+)</name>
        <dbReference type="ChEBI" id="CHEBI:18420"/>
    </cofactor>
    <text evidence="9">Binds 2 Mg(2+) ions per subunit.</text>
</comment>
<dbReference type="PANTHER" id="PTHR10210:SF41">
    <property type="entry name" value="RIBOSE-PHOSPHATE PYROPHOSPHOKINASE 1, CHLOROPLASTIC"/>
    <property type="match status" value="1"/>
</dbReference>
<dbReference type="NCBIfam" id="TIGR01251">
    <property type="entry name" value="ribP_PPkin"/>
    <property type="match status" value="1"/>
</dbReference>
<dbReference type="CDD" id="cd06223">
    <property type="entry name" value="PRTases_typeI"/>
    <property type="match status" value="1"/>
</dbReference>
<comment type="pathway">
    <text evidence="9">Metabolic intermediate biosynthesis; 5-phospho-alpha-D-ribose 1-diphosphate biosynthesis; 5-phospho-alpha-D-ribose 1-diphosphate from D-ribose 5-phosphate (route I): step 1/1.</text>
</comment>
<feature type="binding site" evidence="9">
    <location>
        <position position="176"/>
    </location>
    <ligand>
        <name>Mg(2+)</name>
        <dbReference type="ChEBI" id="CHEBI:18420"/>
    </ligand>
</feature>
<evidence type="ECO:0000313" key="11">
    <source>
        <dbReference type="EMBL" id="HIU43103.1"/>
    </source>
</evidence>
<accession>A0A9D1IT62</accession>
<keyword evidence="4 9" id="KW-0547">Nucleotide-binding</keyword>
<dbReference type="EMBL" id="DVMR01000026">
    <property type="protein sequence ID" value="HIU43103.1"/>
    <property type="molecule type" value="Genomic_DNA"/>
</dbReference>
<feature type="binding site" evidence="9">
    <location>
        <begin position="229"/>
        <end position="233"/>
    </location>
    <ligand>
        <name>D-ribose 5-phosphate</name>
        <dbReference type="ChEBI" id="CHEBI:78346"/>
    </ligand>
</feature>
<proteinExistence type="inferred from homology"/>
<dbReference type="GO" id="GO:0000287">
    <property type="term" value="F:magnesium ion binding"/>
    <property type="evidence" value="ECO:0007669"/>
    <property type="project" value="UniProtKB-UniRule"/>
</dbReference>
<dbReference type="GO" id="GO:0006164">
    <property type="term" value="P:purine nucleotide biosynthetic process"/>
    <property type="evidence" value="ECO:0007669"/>
    <property type="project" value="TreeGrafter"/>
</dbReference>
<feature type="active site" evidence="9">
    <location>
        <position position="199"/>
    </location>
</feature>
<dbReference type="Gene3D" id="3.40.50.2020">
    <property type="match status" value="2"/>
</dbReference>
<keyword evidence="6 9" id="KW-0067">ATP-binding</keyword>
<comment type="subcellular location">
    <subcellularLocation>
        <location evidence="9">Cytoplasm</location>
    </subcellularLocation>
</comment>
<dbReference type="InterPro" id="IPR029099">
    <property type="entry name" value="Pribosyltran_N"/>
</dbReference>
<feature type="binding site" evidence="9">
    <location>
        <begin position="41"/>
        <end position="43"/>
    </location>
    <ligand>
        <name>ATP</name>
        <dbReference type="ChEBI" id="CHEBI:30616"/>
    </ligand>
</feature>
<keyword evidence="2 9" id="KW-0479">Metal-binding</keyword>
<evidence type="ECO:0000256" key="6">
    <source>
        <dbReference type="ARBA" id="ARBA00022840"/>
    </source>
</evidence>
<dbReference type="SMART" id="SM01400">
    <property type="entry name" value="Pribosyltran_N"/>
    <property type="match status" value="1"/>
</dbReference>
<evidence type="ECO:0000256" key="1">
    <source>
        <dbReference type="ARBA" id="ARBA00022679"/>
    </source>
</evidence>
<dbReference type="GO" id="GO:0004749">
    <property type="term" value="F:ribose phosphate diphosphokinase activity"/>
    <property type="evidence" value="ECO:0007669"/>
    <property type="project" value="UniProtKB-UniRule"/>
</dbReference>
<evidence type="ECO:0000256" key="2">
    <source>
        <dbReference type="ARBA" id="ARBA00022723"/>
    </source>
</evidence>
<dbReference type="Proteomes" id="UP000824073">
    <property type="component" value="Unassembled WGS sequence"/>
</dbReference>
<comment type="caution">
    <text evidence="11">The sequence shown here is derived from an EMBL/GenBank/DDBJ whole genome shotgun (WGS) entry which is preliminary data.</text>
</comment>
<dbReference type="GO" id="GO:0006015">
    <property type="term" value="P:5-phosphoribose 1-diphosphate biosynthetic process"/>
    <property type="evidence" value="ECO:0007669"/>
    <property type="project" value="UniProtKB-UniRule"/>
</dbReference>
<dbReference type="InterPro" id="IPR005946">
    <property type="entry name" value="Rib-P_diPkinase"/>
</dbReference>
<evidence type="ECO:0000313" key="12">
    <source>
        <dbReference type="Proteomes" id="UP000824073"/>
    </source>
</evidence>
<evidence type="ECO:0000256" key="4">
    <source>
        <dbReference type="ARBA" id="ARBA00022741"/>
    </source>
</evidence>
<comment type="catalytic activity">
    <reaction evidence="8 9">
        <text>D-ribose 5-phosphate + ATP = 5-phospho-alpha-D-ribose 1-diphosphate + AMP + H(+)</text>
        <dbReference type="Rhea" id="RHEA:15609"/>
        <dbReference type="ChEBI" id="CHEBI:15378"/>
        <dbReference type="ChEBI" id="CHEBI:30616"/>
        <dbReference type="ChEBI" id="CHEBI:58017"/>
        <dbReference type="ChEBI" id="CHEBI:78346"/>
        <dbReference type="ChEBI" id="CHEBI:456215"/>
        <dbReference type="EC" id="2.7.6.1"/>
    </reaction>
</comment>
<evidence type="ECO:0000256" key="7">
    <source>
        <dbReference type="ARBA" id="ARBA00022842"/>
    </source>
</evidence>